<organism evidence="1 2">
    <name type="scientific">Cichorium intybus</name>
    <name type="common">Chicory</name>
    <dbReference type="NCBI Taxonomy" id="13427"/>
    <lineage>
        <taxon>Eukaryota</taxon>
        <taxon>Viridiplantae</taxon>
        <taxon>Streptophyta</taxon>
        <taxon>Embryophyta</taxon>
        <taxon>Tracheophyta</taxon>
        <taxon>Spermatophyta</taxon>
        <taxon>Magnoliopsida</taxon>
        <taxon>eudicotyledons</taxon>
        <taxon>Gunneridae</taxon>
        <taxon>Pentapetalae</taxon>
        <taxon>asterids</taxon>
        <taxon>campanulids</taxon>
        <taxon>Asterales</taxon>
        <taxon>Asteraceae</taxon>
        <taxon>Cichorioideae</taxon>
        <taxon>Cichorieae</taxon>
        <taxon>Cichoriinae</taxon>
        <taxon>Cichorium</taxon>
    </lineage>
</organism>
<proteinExistence type="predicted"/>
<reference evidence="1 2" key="2">
    <citation type="journal article" date="2022" name="Mol. Ecol. Resour.">
        <title>The genomes of chicory, endive, great burdock and yacon provide insights into Asteraceae paleo-polyploidization history and plant inulin production.</title>
        <authorList>
            <person name="Fan W."/>
            <person name="Wang S."/>
            <person name="Wang H."/>
            <person name="Wang A."/>
            <person name="Jiang F."/>
            <person name="Liu H."/>
            <person name="Zhao H."/>
            <person name="Xu D."/>
            <person name="Zhang Y."/>
        </authorList>
    </citation>
    <scope>NUCLEOTIDE SEQUENCE [LARGE SCALE GENOMIC DNA]</scope>
    <source>
        <strain evidence="2">cv. Punajuju</strain>
        <tissue evidence="1">Leaves</tissue>
    </source>
</reference>
<dbReference type="Proteomes" id="UP001055811">
    <property type="component" value="Linkage Group LG08"/>
</dbReference>
<reference evidence="2" key="1">
    <citation type="journal article" date="2022" name="Mol. Ecol. Resour.">
        <title>The genomes of chicory, endive, great burdock and yacon provide insights into Asteraceae palaeo-polyploidization history and plant inulin production.</title>
        <authorList>
            <person name="Fan W."/>
            <person name="Wang S."/>
            <person name="Wang H."/>
            <person name="Wang A."/>
            <person name="Jiang F."/>
            <person name="Liu H."/>
            <person name="Zhao H."/>
            <person name="Xu D."/>
            <person name="Zhang Y."/>
        </authorList>
    </citation>
    <scope>NUCLEOTIDE SEQUENCE [LARGE SCALE GENOMIC DNA]</scope>
    <source>
        <strain evidence="2">cv. Punajuju</strain>
    </source>
</reference>
<accession>A0ACB8ZPP9</accession>
<name>A0ACB8ZPP9_CICIN</name>
<sequence>MQMNYSLNVANSIGGSNRAPILIPTEYNGWASRMRNYLKTKGKDIWRSVEEGPHLPMCTPRPNTAEEALGGISQPRLTPLDIEKMDNDQIAFTEIQCGIPPELFDLIQNCTTAQQIWVLLQNVFLGTEEAKDQKLVSSVSDYTHFSTFAGESLSQAFTRLSIIVTRLLSLGAERTNQEINLRFLEGLGKD</sequence>
<protein>
    <submittedName>
        <fullName evidence="1">Uncharacterized protein</fullName>
    </submittedName>
</protein>
<keyword evidence="2" id="KW-1185">Reference proteome</keyword>
<evidence type="ECO:0000313" key="1">
    <source>
        <dbReference type="EMBL" id="KAI3699537.1"/>
    </source>
</evidence>
<dbReference type="EMBL" id="CM042016">
    <property type="protein sequence ID" value="KAI3699537.1"/>
    <property type="molecule type" value="Genomic_DNA"/>
</dbReference>
<evidence type="ECO:0000313" key="2">
    <source>
        <dbReference type="Proteomes" id="UP001055811"/>
    </source>
</evidence>
<comment type="caution">
    <text evidence="1">The sequence shown here is derived from an EMBL/GenBank/DDBJ whole genome shotgun (WGS) entry which is preliminary data.</text>
</comment>
<gene>
    <name evidence="1" type="ORF">L2E82_43924</name>
</gene>